<dbReference type="SUPFAM" id="SSF48498">
    <property type="entry name" value="Tetracyclin repressor-like, C-terminal domain"/>
    <property type="match status" value="1"/>
</dbReference>
<proteinExistence type="predicted"/>
<evidence type="ECO:0000256" key="1">
    <source>
        <dbReference type="ARBA" id="ARBA00022491"/>
    </source>
</evidence>
<protein>
    <submittedName>
        <fullName evidence="5">TetR/AcrR family transcriptional regulator</fullName>
    </submittedName>
</protein>
<comment type="caution">
    <text evidence="5">The sequence shown here is derived from an EMBL/GenBank/DDBJ whole genome shotgun (WGS) entry which is preliminary data.</text>
</comment>
<dbReference type="AlphaFoldDB" id="A0A9Q4EPT0"/>
<gene>
    <name evidence="5" type="ORF">MOE99_02215</name>
</gene>
<dbReference type="PANTHER" id="PTHR43479">
    <property type="entry name" value="ACREF/ENVCD OPERON REPRESSOR-RELATED"/>
    <property type="match status" value="1"/>
</dbReference>
<name>A0A9Q4EPT0_9BACI</name>
<dbReference type="InterPro" id="IPR050624">
    <property type="entry name" value="HTH-type_Tx_Regulator"/>
</dbReference>
<dbReference type="PRINTS" id="PR00455">
    <property type="entry name" value="HTHTETR"/>
</dbReference>
<evidence type="ECO:0000313" key="6">
    <source>
        <dbReference type="Proteomes" id="UP001066278"/>
    </source>
</evidence>
<dbReference type="SUPFAM" id="SSF46689">
    <property type="entry name" value="Homeodomain-like"/>
    <property type="match status" value="1"/>
</dbReference>
<feature type="domain" description="HTH tetR-type" evidence="4">
    <location>
        <begin position="6"/>
        <end position="66"/>
    </location>
</feature>
<dbReference type="InterPro" id="IPR036271">
    <property type="entry name" value="Tet_transcr_reg_TetR-rel_C_sf"/>
</dbReference>
<sequence>MAKPNVISKETLIESAKKCISENGLEKLTLKSVAEQANVSQGTVYYHFRTKENLMLEVVRHVCGSSWANVKNSRLPTIEKMREALLSAKFRTKENADYHRLFLTLIVSSFQNEQIKEQLSHLLQSENQYLTKELTQLWGESPIDGVSLTAWGIMLNALIDGLAIQSLVSDDFPSENVYQELELMLVKLTEKMT</sequence>
<dbReference type="GO" id="GO:0003677">
    <property type="term" value="F:DNA binding"/>
    <property type="evidence" value="ECO:0007669"/>
    <property type="project" value="UniProtKB-UniRule"/>
</dbReference>
<evidence type="ECO:0000256" key="3">
    <source>
        <dbReference type="PROSITE-ProRule" id="PRU00335"/>
    </source>
</evidence>
<dbReference type="RefSeq" id="WP_268285809.1">
    <property type="nucleotide sequence ID" value="NZ_JALAJJ010000020.1"/>
</dbReference>
<dbReference type="InterPro" id="IPR001647">
    <property type="entry name" value="HTH_TetR"/>
</dbReference>
<feature type="DNA-binding region" description="H-T-H motif" evidence="3">
    <location>
        <begin position="29"/>
        <end position="48"/>
    </location>
</feature>
<dbReference type="EMBL" id="JALAXJ010000002">
    <property type="protein sequence ID" value="MCY9228210.1"/>
    <property type="molecule type" value="Genomic_DNA"/>
</dbReference>
<keyword evidence="2 3" id="KW-0238">DNA-binding</keyword>
<accession>A0A9Q4EPT0</accession>
<dbReference type="PROSITE" id="PS50977">
    <property type="entry name" value="HTH_TETR_2"/>
    <property type="match status" value="1"/>
</dbReference>
<dbReference type="Proteomes" id="UP001066278">
    <property type="component" value="Unassembled WGS sequence"/>
</dbReference>
<dbReference type="PROSITE" id="PS01081">
    <property type="entry name" value="HTH_TETR_1"/>
    <property type="match status" value="1"/>
</dbReference>
<keyword evidence="1" id="KW-0678">Repressor</keyword>
<reference evidence="5" key="1">
    <citation type="submission" date="2022-02" db="EMBL/GenBank/DDBJ databases">
        <title>Crop Bioprotection Bacillus Genome Sequencing.</title>
        <authorList>
            <person name="Dunlap C."/>
        </authorList>
    </citation>
    <scope>NUCLEOTIDE SEQUENCE</scope>
    <source>
        <strain evidence="5">T20C13</strain>
    </source>
</reference>
<dbReference type="InterPro" id="IPR023772">
    <property type="entry name" value="DNA-bd_HTH_TetR-type_CS"/>
</dbReference>
<evidence type="ECO:0000259" key="4">
    <source>
        <dbReference type="PROSITE" id="PS50977"/>
    </source>
</evidence>
<evidence type="ECO:0000256" key="2">
    <source>
        <dbReference type="ARBA" id="ARBA00023125"/>
    </source>
</evidence>
<dbReference type="PANTHER" id="PTHR43479:SF11">
    <property type="entry name" value="ACREF_ENVCD OPERON REPRESSOR-RELATED"/>
    <property type="match status" value="1"/>
</dbReference>
<dbReference type="Gene3D" id="1.10.357.10">
    <property type="entry name" value="Tetracycline Repressor, domain 2"/>
    <property type="match status" value="1"/>
</dbReference>
<evidence type="ECO:0000313" key="5">
    <source>
        <dbReference type="EMBL" id="MCY9228210.1"/>
    </source>
</evidence>
<organism evidence="5 6">
    <name type="scientific">Bacillus inaquosorum</name>
    <dbReference type="NCBI Taxonomy" id="483913"/>
    <lineage>
        <taxon>Bacteria</taxon>
        <taxon>Bacillati</taxon>
        <taxon>Bacillota</taxon>
        <taxon>Bacilli</taxon>
        <taxon>Bacillales</taxon>
        <taxon>Bacillaceae</taxon>
        <taxon>Bacillus</taxon>
    </lineage>
</organism>
<dbReference type="InterPro" id="IPR009057">
    <property type="entry name" value="Homeodomain-like_sf"/>
</dbReference>
<dbReference type="Pfam" id="PF00440">
    <property type="entry name" value="TetR_N"/>
    <property type="match status" value="1"/>
</dbReference>